<organism evidence="2 3">
    <name type="scientific">Dictyostelium purpureum</name>
    <name type="common">Slime mold</name>
    <dbReference type="NCBI Taxonomy" id="5786"/>
    <lineage>
        <taxon>Eukaryota</taxon>
        <taxon>Amoebozoa</taxon>
        <taxon>Evosea</taxon>
        <taxon>Eumycetozoa</taxon>
        <taxon>Dictyostelia</taxon>
        <taxon>Dictyosteliales</taxon>
        <taxon>Dictyosteliaceae</taxon>
        <taxon>Dictyostelium</taxon>
    </lineage>
</organism>
<evidence type="ECO:0000259" key="1">
    <source>
        <dbReference type="PROSITE" id="PS50127"/>
    </source>
</evidence>
<dbReference type="Pfam" id="PF00179">
    <property type="entry name" value="UQ_con"/>
    <property type="match status" value="1"/>
</dbReference>
<gene>
    <name evidence="2" type="ORF">DICPUDRAFT_33350</name>
</gene>
<protein>
    <recommendedName>
        <fullName evidence="1">UBC core domain-containing protein</fullName>
    </recommendedName>
</protein>
<dbReference type="eggNOG" id="KOG0417">
    <property type="taxonomic scope" value="Eukaryota"/>
</dbReference>
<feature type="domain" description="UBC core" evidence="1">
    <location>
        <begin position="1"/>
        <end position="123"/>
    </location>
</feature>
<dbReference type="GeneID" id="10501390"/>
<reference evidence="3" key="1">
    <citation type="journal article" date="2011" name="Genome Biol.">
        <title>Comparative genomics of the social amoebae Dictyostelium discoideum and Dictyostelium purpureum.</title>
        <authorList>
            <consortium name="US DOE Joint Genome Institute (JGI-PGF)"/>
            <person name="Sucgang R."/>
            <person name="Kuo A."/>
            <person name="Tian X."/>
            <person name="Salerno W."/>
            <person name="Parikh A."/>
            <person name="Feasley C.L."/>
            <person name="Dalin E."/>
            <person name="Tu H."/>
            <person name="Huang E."/>
            <person name="Barry K."/>
            <person name="Lindquist E."/>
            <person name="Shapiro H."/>
            <person name="Bruce D."/>
            <person name="Schmutz J."/>
            <person name="Salamov A."/>
            <person name="Fey P."/>
            <person name="Gaudet P."/>
            <person name="Anjard C."/>
            <person name="Babu M.M."/>
            <person name="Basu S."/>
            <person name="Bushmanova Y."/>
            <person name="van der Wel H."/>
            <person name="Katoh-Kurasawa M."/>
            <person name="Dinh C."/>
            <person name="Coutinho P.M."/>
            <person name="Saito T."/>
            <person name="Elias M."/>
            <person name="Schaap P."/>
            <person name="Kay R.R."/>
            <person name="Henrissat B."/>
            <person name="Eichinger L."/>
            <person name="Rivero F."/>
            <person name="Putnam N.H."/>
            <person name="West C.M."/>
            <person name="Loomis W.F."/>
            <person name="Chisholm R.L."/>
            <person name="Shaulsky G."/>
            <person name="Strassmann J.E."/>
            <person name="Queller D.C."/>
            <person name="Kuspa A."/>
            <person name="Grigoriev I.V."/>
        </authorList>
    </citation>
    <scope>NUCLEOTIDE SEQUENCE [LARGE SCALE GENOMIC DNA]</scope>
    <source>
        <strain evidence="3">QSDP1</strain>
    </source>
</reference>
<name>F0ZKN8_DICPU</name>
<dbReference type="RefSeq" id="XP_003287973.1">
    <property type="nucleotide sequence ID" value="XM_003287925.1"/>
</dbReference>
<dbReference type="AlphaFoldDB" id="F0ZKN8"/>
<evidence type="ECO:0000313" key="3">
    <source>
        <dbReference type="Proteomes" id="UP000001064"/>
    </source>
</evidence>
<sequence>MDHSNITQWSIIMTGKPGGLYEGGKFKISVSFPPNYPFSSPRVLFVTPIYHVNTNRSGSVCLYLLNNMWSPSLTVSKIMLSLDVLLENPDINSPLDFSRSALYNSDRKSYEEECRKSAALSHSF</sequence>
<dbReference type="InParanoid" id="F0ZKN8"/>
<dbReference type="GO" id="GO:0005634">
    <property type="term" value="C:nucleus"/>
    <property type="evidence" value="ECO:0000318"/>
    <property type="project" value="GO_Central"/>
</dbReference>
<dbReference type="Gene3D" id="3.10.110.10">
    <property type="entry name" value="Ubiquitin Conjugating Enzyme"/>
    <property type="match status" value="1"/>
</dbReference>
<dbReference type="OMA" id="HSNITQW"/>
<dbReference type="STRING" id="5786.F0ZKN8"/>
<dbReference type="VEuPathDB" id="AmoebaDB:DICPUDRAFT_33350"/>
<dbReference type="SMART" id="SM00212">
    <property type="entry name" value="UBCc"/>
    <property type="match status" value="1"/>
</dbReference>
<dbReference type="InterPro" id="IPR016135">
    <property type="entry name" value="UBQ-conjugating_enzyme/RWD"/>
</dbReference>
<dbReference type="KEGG" id="dpp:DICPUDRAFT_33350"/>
<dbReference type="EMBL" id="GL871058">
    <property type="protein sequence ID" value="EGC35494.1"/>
    <property type="molecule type" value="Genomic_DNA"/>
</dbReference>
<dbReference type="GO" id="GO:0000209">
    <property type="term" value="P:protein polyubiquitination"/>
    <property type="evidence" value="ECO:0000318"/>
    <property type="project" value="GO_Central"/>
</dbReference>
<dbReference type="GO" id="GO:0061631">
    <property type="term" value="F:ubiquitin conjugating enzyme activity"/>
    <property type="evidence" value="ECO:0000318"/>
    <property type="project" value="GO_Central"/>
</dbReference>
<dbReference type="PANTHER" id="PTHR24067">
    <property type="entry name" value="UBIQUITIN-CONJUGATING ENZYME E2"/>
    <property type="match status" value="1"/>
</dbReference>
<dbReference type="OrthoDB" id="7851174at2759"/>
<dbReference type="SUPFAM" id="SSF54495">
    <property type="entry name" value="UBC-like"/>
    <property type="match status" value="1"/>
</dbReference>
<dbReference type="InterPro" id="IPR050113">
    <property type="entry name" value="Ub_conjugating_enzyme"/>
</dbReference>
<proteinExistence type="predicted"/>
<dbReference type="InterPro" id="IPR000608">
    <property type="entry name" value="UBC"/>
</dbReference>
<keyword evidence="3" id="KW-1185">Reference proteome</keyword>
<dbReference type="PROSITE" id="PS50127">
    <property type="entry name" value="UBC_2"/>
    <property type="match status" value="1"/>
</dbReference>
<accession>F0ZKN8</accession>
<evidence type="ECO:0000313" key="2">
    <source>
        <dbReference type="EMBL" id="EGC35494.1"/>
    </source>
</evidence>
<dbReference type="Proteomes" id="UP000001064">
    <property type="component" value="Unassembled WGS sequence"/>
</dbReference>